<organism evidence="1 2">
    <name type="scientific">Armillaria gallica</name>
    <name type="common">Bulbous honey fungus</name>
    <name type="synonym">Armillaria bulbosa</name>
    <dbReference type="NCBI Taxonomy" id="47427"/>
    <lineage>
        <taxon>Eukaryota</taxon>
        <taxon>Fungi</taxon>
        <taxon>Dikarya</taxon>
        <taxon>Basidiomycota</taxon>
        <taxon>Agaricomycotina</taxon>
        <taxon>Agaricomycetes</taxon>
        <taxon>Agaricomycetidae</taxon>
        <taxon>Agaricales</taxon>
        <taxon>Marasmiineae</taxon>
        <taxon>Physalacriaceae</taxon>
        <taxon>Armillaria</taxon>
    </lineage>
</organism>
<dbReference type="Proteomes" id="UP000217790">
    <property type="component" value="Unassembled WGS sequence"/>
</dbReference>
<dbReference type="PROSITE" id="PS51257">
    <property type="entry name" value="PROKAR_LIPOPROTEIN"/>
    <property type="match status" value="1"/>
</dbReference>
<gene>
    <name evidence="1" type="ORF">ARMGADRAFT_1017977</name>
</gene>
<evidence type="ECO:0000313" key="1">
    <source>
        <dbReference type="EMBL" id="PBK85597.1"/>
    </source>
</evidence>
<dbReference type="AlphaFoldDB" id="A0A2H3D951"/>
<sequence>MVQKEMRIYPLGIHPGSIFSCFIALITQIARAENNCCQSVITFFECMYSIMLLALRPSASPSRERLLLKSTSMPPRLLVSKKGTPLEHGACYLCGVLLLLF</sequence>
<keyword evidence="2" id="KW-1185">Reference proteome</keyword>
<dbReference type="InParanoid" id="A0A2H3D951"/>
<dbReference type="EMBL" id="KZ293690">
    <property type="protein sequence ID" value="PBK85597.1"/>
    <property type="molecule type" value="Genomic_DNA"/>
</dbReference>
<reference evidence="2" key="1">
    <citation type="journal article" date="2017" name="Nat. Ecol. Evol.">
        <title>Genome expansion and lineage-specific genetic innovations in the forest pathogenic fungi Armillaria.</title>
        <authorList>
            <person name="Sipos G."/>
            <person name="Prasanna A.N."/>
            <person name="Walter M.C."/>
            <person name="O'Connor E."/>
            <person name="Balint B."/>
            <person name="Krizsan K."/>
            <person name="Kiss B."/>
            <person name="Hess J."/>
            <person name="Varga T."/>
            <person name="Slot J."/>
            <person name="Riley R."/>
            <person name="Boka B."/>
            <person name="Rigling D."/>
            <person name="Barry K."/>
            <person name="Lee J."/>
            <person name="Mihaltcheva S."/>
            <person name="LaButti K."/>
            <person name="Lipzen A."/>
            <person name="Waldron R."/>
            <person name="Moloney N.M."/>
            <person name="Sperisen C."/>
            <person name="Kredics L."/>
            <person name="Vagvoelgyi C."/>
            <person name="Patrignani A."/>
            <person name="Fitzpatrick D."/>
            <person name="Nagy I."/>
            <person name="Doyle S."/>
            <person name="Anderson J.B."/>
            <person name="Grigoriev I.V."/>
            <person name="Gueldener U."/>
            <person name="Muensterkoetter M."/>
            <person name="Nagy L.G."/>
        </authorList>
    </citation>
    <scope>NUCLEOTIDE SEQUENCE [LARGE SCALE GENOMIC DNA]</scope>
    <source>
        <strain evidence="2">Ar21-2</strain>
    </source>
</reference>
<protein>
    <submittedName>
        <fullName evidence="1">Uncharacterized protein</fullName>
    </submittedName>
</protein>
<accession>A0A2H3D951</accession>
<evidence type="ECO:0000313" key="2">
    <source>
        <dbReference type="Proteomes" id="UP000217790"/>
    </source>
</evidence>
<proteinExistence type="predicted"/>
<name>A0A2H3D951_ARMGA</name>